<dbReference type="InterPro" id="IPR036188">
    <property type="entry name" value="FAD/NAD-bd_sf"/>
</dbReference>
<dbReference type="GO" id="GO:0005737">
    <property type="term" value="C:cytoplasm"/>
    <property type="evidence" value="ECO:0007669"/>
    <property type="project" value="TreeGrafter"/>
</dbReference>
<evidence type="ECO:0000313" key="3">
    <source>
        <dbReference type="Proteomes" id="UP001309876"/>
    </source>
</evidence>
<dbReference type="Gene3D" id="3.50.50.100">
    <property type="match status" value="1"/>
</dbReference>
<dbReference type="PANTHER" id="PTHR43735">
    <property type="entry name" value="APOPTOSIS-INDUCING FACTOR 1"/>
    <property type="match status" value="1"/>
</dbReference>
<proteinExistence type="predicted"/>
<dbReference type="SUPFAM" id="SSF51905">
    <property type="entry name" value="FAD/NAD(P)-binding domain"/>
    <property type="match status" value="1"/>
</dbReference>
<evidence type="ECO:0000259" key="1">
    <source>
        <dbReference type="Pfam" id="PF07992"/>
    </source>
</evidence>
<reference evidence="2 3" key="1">
    <citation type="submission" date="2023-08" db="EMBL/GenBank/DDBJ databases">
        <title>Black Yeasts Isolated from many extreme environments.</title>
        <authorList>
            <person name="Coleine C."/>
            <person name="Stajich J.E."/>
            <person name="Selbmann L."/>
        </authorList>
    </citation>
    <scope>NUCLEOTIDE SEQUENCE [LARGE SCALE GENOMIC DNA]</scope>
    <source>
        <strain evidence="2 3">CCFEE 5910</strain>
    </source>
</reference>
<accession>A0AAN7YKZ7</accession>
<organism evidence="2 3">
    <name type="scientific">Lithohypha guttulata</name>
    <dbReference type="NCBI Taxonomy" id="1690604"/>
    <lineage>
        <taxon>Eukaryota</taxon>
        <taxon>Fungi</taxon>
        <taxon>Dikarya</taxon>
        <taxon>Ascomycota</taxon>
        <taxon>Pezizomycotina</taxon>
        <taxon>Eurotiomycetes</taxon>
        <taxon>Chaetothyriomycetidae</taxon>
        <taxon>Chaetothyriales</taxon>
        <taxon>Trichomeriaceae</taxon>
        <taxon>Lithohypha</taxon>
    </lineage>
</organism>
<protein>
    <recommendedName>
        <fullName evidence="1">FAD/NAD(P)-binding domain-containing protein</fullName>
    </recommendedName>
</protein>
<dbReference type="PANTHER" id="PTHR43735:SF25">
    <property type="entry name" value="NAD(P)H DEHYDROGENASE 3"/>
    <property type="match status" value="1"/>
</dbReference>
<dbReference type="EMBL" id="JAVRRJ010000001">
    <property type="protein sequence ID" value="KAK5090841.1"/>
    <property type="molecule type" value="Genomic_DNA"/>
</dbReference>
<dbReference type="Proteomes" id="UP001309876">
    <property type="component" value="Unassembled WGS sequence"/>
</dbReference>
<dbReference type="AlphaFoldDB" id="A0AAN7YKZ7"/>
<feature type="domain" description="FAD/NAD(P)-binding" evidence="1">
    <location>
        <begin position="5"/>
        <end position="295"/>
    </location>
</feature>
<sequence>MSLHTVVVIGASFGGLPVAHALLKDVLPASGKDYKLVLINPSEEFYWKIGAPRAVTRPDKLSLEQSLLNFVPTFEKYGDKFQFIKGKVTALEPNSKVVEVNTGDKISYDQVVIASGTYFDNDIWSTSRGTEALRNEVHDLHSKLPNAQTIMIAGGGPCGVETAGELGEAYGGKKEITLLSGSDRLLNRLQNRKPSQLSQQMLEKMGITVTHNVQVKSATKEGDKTLVTLSNGETKTVDVYIGAVGDKPNSSFVPKEWLTERGQIKTDTNTLRVDVPGVTGVYCVGSVASYSDGSILDTKLAYTAAVESVRLDIDGTNGGARTNKVYKKIQAEMAFVPVGSQQGVGLAFGWKLPSFVIKMAKAKDYMIGNAPKLIQGQA</sequence>
<dbReference type="GO" id="GO:0004174">
    <property type="term" value="F:electron-transferring-flavoprotein dehydrogenase activity"/>
    <property type="evidence" value="ECO:0007669"/>
    <property type="project" value="TreeGrafter"/>
</dbReference>
<dbReference type="Pfam" id="PF07992">
    <property type="entry name" value="Pyr_redox_2"/>
    <property type="match status" value="1"/>
</dbReference>
<evidence type="ECO:0000313" key="2">
    <source>
        <dbReference type="EMBL" id="KAK5090841.1"/>
    </source>
</evidence>
<dbReference type="GO" id="GO:0050660">
    <property type="term" value="F:flavin adenine dinucleotide binding"/>
    <property type="evidence" value="ECO:0007669"/>
    <property type="project" value="TreeGrafter"/>
</dbReference>
<dbReference type="PRINTS" id="PR00368">
    <property type="entry name" value="FADPNR"/>
</dbReference>
<keyword evidence="3" id="KW-1185">Reference proteome</keyword>
<gene>
    <name evidence="2" type="ORF">LTR05_001018</name>
</gene>
<name>A0AAN7YKZ7_9EURO</name>
<dbReference type="InterPro" id="IPR023753">
    <property type="entry name" value="FAD/NAD-binding_dom"/>
</dbReference>
<comment type="caution">
    <text evidence="2">The sequence shown here is derived from an EMBL/GenBank/DDBJ whole genome shotgun (WGS) entry which is preliminary data.</text>
</comment>